<dbReference type="InterPro" id="IPR003489">
    <property type="entry name" value="RHF/RaiA"/>
</dbReference>
<dbReference type="InterPro" id="IPR038416">
    <property type="entry name" value="Ribosom_S30AE_C_sf"/>
</dbReference>
<dbReference type="OrthoDB" id="9794975at2"/>
<evidence type="ECO:0000256" key="2">
    <source>
        <dbReference type="ARBA" id="ARBA00022845"/>
    </source>
</evidence>
<protein>
    <recommendedName>
        <fullName evidence="3">Ribosome hibernation promoting factor</fullName>
        <shortName evidence="3">HPF</shortName>
    </recommendedName>
</protein>
<dbReference type="Gene3D" id="3.30.505.50">
    <property type="entry name" value="Sigma 54 modulation/S30EA ribosomal protein, C-terminal domain"/>
    <property type="match status" value="1"/>
</dbReference>
<name>A0A0M2SLE9_9STAP</name>
<dbReference type="Pfam" id="PF02482">
    <property type="entry name" value="Ribosomal_S30AE"/>
    <property type="match status" value="1"/>
</dbReference>
<dbReference type="PATRIC" id="fig|1432562.3.peg.1406"/>
<accession>A0A0M2SLE9</accession>
<dbReference type="InterPro" id="IPR034694">
    <property type="entry name" value="HPF_long/plastid"/>
</dbReference>
<comment type="caution">
    <text evidence="5">The sequence shown here is derived from an EMBL/GenBank/DDBJ whole genome shotgun (WGS) entry which is preliminary data.</text>
</comment>
<dbReference type="InterPro" id="IPR036567">
    <property type="entry name" value="RHF-like"/>
</dbReference>
<dbReference type="EMBL" id="LAYZ01000004">
    <property type="protein sequence ID" value="KKK34481.1"/>
    <property type="molecule type" value="Genomic_DNA"/>
</dbReference>
<dbReference type="GO" id="GO:0022627">
    <property type="term" value="C:cytosolic small ribosomal subunit"/>
    <property type="evidence" value="ECO:0007669"/>
    <property type="project" value="TreeGrafter"/>
</dbReference>
<keyword evidence="6" id="KW-1185">Reference proteome</keyword>
<dbReference type="InterPro" id="IPR032528">
    <property type="entry name" value="Ribosom_S30AE_C"/>
</dbReference>
<reference evidence="5 6" key="1">
    <citation type="submission" date="2015-04" db="EMBL/GenBank/DDBJ databases">
        <title>Taxonomic description and genome sequence of Salinicoccus sediminis sp. nov., a novel hyper halotolerant bacterium isolated from marine sediment.</title>
        <authorList>
            <person name="Mathan Kumar R."/>
            <person name="Kaur G."/>
            <person name="Kumar N."/>
            <person name="Kumar A."/>
            <person name="Singh N.K."/>
            <person name="Kaur N."/>
            <person name="Mayilraj S."/>
        </authorList>
    </citation>
    <scope>NUCLEOTIDE SEQUENCE [LARGE SCALE GENOMIC DNA]</scope>
    <source>
        <strain evidence="5 6">SV-16</strain>
    </source>
</reference>
<evidence type="ECO:0000313" key="5">
    <source>
        <dbReference type="EMBL" id="KKK34481.1"/>
    </source>
</evidence>
<dbReference type="NCBIfam" id="TIGR00741">
    <property type="entry name" value="yfiA"/>
    <property type="match status" value="1"/>
</dbReference>
<comment type="similarity">
    <text evidence="3">Belongs to the HPF/YfiA ribosome-associated protein family. Long HPF subfamily.</text>
</comment>
<dbReference type="FunFam" id="3.30.505.50:FF:000001">
    <property type="entry name" value="Ribosome hibernation promoting factor"/>
    <property type="match status" value="1"/>
</dbReference>
<dbReference type="Gene3D" id="3.30.160.100">
    <property type="entry name" value="Ribosome hibernation promotion factor-like"/>
    <property type="match status" value="1"/>
</dbReference>
<evidence type="ECO:0000313" key="6">
    <source>
        <dbReference type="Proteomes" id="UP000034287"/>
    </source>
</evidence>
<evidence type="ECO:0000259" key="4">
    <source>
        <dbReference type="Pfam" id="PF16321"/>
    </source>
</evidence>
<evidence type="ECO:0000256" key="3">
    <source>
        <dbReference type="HAMAP-Rule" id="MF_00839"/>
    </source>
</evidence>
<dbReference type="InterPro" id="IPR050574">
    <property type="entry name" value="HPF/YfiA_ribosome-assoc"/>
</dbReference>
<comment type="function">
    <text evidence="3">Required for dimerization of active 70S ribosomes into 100S ribosomes in stationary phase; 100S ribosomes are translationally inactive and sometimes present during exponential growth.</text>
</comment>
<dbReference type="PANTHER" id="PTHR33231">
    <property type="entry name" value="30S RIBOSOMAL PROTEIN"/>
    <property type="match status" value="1"/>
</dbReference>
<dbReference type="AlphaFoldDB" id="A0A0M2SLE9"/>
<dbReference type="Pfam" id="PF16321">
    <property type="entry name" value="Ribosom_S30AE_C"/>
    <property type="match status" value="1"/>
</dbReference>
<dbReference type="RefSeq" id="WP_046514949.1">
    <property type="nucleotide sequence ID" value="NZ_LAYZ01000004.1"/>
</dbReference>
<keyword evidence="2 3" id="KW-0810">Translation regulation</keyword>
<proteinExistence type="inferred from homology"/>
<dbReference type="GO" id="GO:0043024">
    <property type="term" value="F:ribosomal small subunit binding"/>
    <property type="evidence" value="ECO:0007669"/>
    <property type="project" value="TreeGrafter"/>
</dbReference>
<dbReference type="PANTHER" id="PTHR33231:SF1">
    <property type="entry name" value="30S RIBOSOMAL PROTEIN"/>
    <property type="match status" value="1"/>
</dbReference>
<organism evidence="5 6">
    <name type="scientific">Salinicoccus sediminis</name>
    <dbReference type="NCBI Taxonomy" id="1432562"/>
    <lineage>
        <taxon>Bacteria</taxon>
        <taxon>Bacillati</taxon>
        <taxon>Bacillota</taxon>
        <taxon>Bacilli</taxon>
        <taxon>Bacillales</taxon>
        <taxon>Staphylococcaceae</taxon>
        <taxon>Salinicoccus</taxon>
    </lineage>
</organism>
<dbReference type="SUPFAM" id="SSF69754">
    <property type="entry name" value="Ribosome binding protein Y (YfiA homologue)"/>
    <property type="match status" value="1"/>
</dbReference>
<keyword evidence="1 3" id="KW-0963">Cytoplasm</keyword>
<feature type="domain" description="Sigma 54 modulation/S30EA ribosomal protein C-terminal" evidence="4">
    <location>
        <begin position="135"/>
        <end position="186"/>
    </location>
</feature>
<dbReference type="CDD" id="cd00552">
    <property type="entry name" value="RaiA"/>
    <property type="match status" value="1"/>
</dbReference>
<sequence length="193" mass="22767">MIRCEIRGENIEVTDAIRNHIEEKVSKLERYFTNAPNTHAHVNIKTYSNKQGKVEITIPMKNLTLRAEEKHEDLYAAVDLIVDKLERQIRKHKTKINRKFREKNPEQDFFAKLEMDANHEFRDEEDDKADTGSYIVRSKKFQLKPMDSEEAVLQMNMLGHDFFVFNDRETEGTSIVYKRNDGKYGLIETDQDI</sequence>
<dbReference type="STRING" id="1432562.WN59_07060"/>
<gene>
    <name evidence="3" type="primary">hpf</name>
    <name evidence="5" type="ORF">WN59_07060</name>
</gene>
<dbReference type="Proteomes" id="UP000034287">
    <property type="component" value="Unassembled WGS sequence"/>
</dbReference>
<dbReference type="GO" id="GO:0045900">
    <property type="term" value="P:negative regulation of translational elongation"/>
    <property type="evidence" value="ECO:0007669"/>
    <property type="project" value="TreeGrafter"/>
</dbReference>
<comment type="subcellular location">
    <subcellularLocation>
        <location evidence="3">Cytoplasm</location>
    </subcellularLocation>
</comment>
<evidence type="ECO:0000256" key="1">
    <source>
        <dbReference type="ARBA" id="ARBA00022490"/>
    </source>
</evidence>
<dbReference type="HAMAP" id="MF_00839">
    <property type="entry name" value="HPF"/>
    <property type="match status" value="1"/>
</dbReference>
<comment type="subunit">
    <text evidence="3">Interacts with 100S ribosomes.</text>
</comment>